<sequence length="667" mass="71291">MAFQVSPGVQVKEIDLSNVVPAVSSTRGAFAGLFQWGPVDEVKTVSDGQQLVDEFFQPANTDAGAEDFYSAESFLRYGSSLSVVRISNTGLFSANASGNSATLLKHSDDYTNTFKSGGSAGTVGKFVSRFAGSLGNSLKVSVCASSDAYFNNSASLVNNGAGYAIGSTSVVVDAGTAFVVGDIIKFANHTNQYKITAISTHTLTIEALNQPAGTGLVAALVDNEAVDRYWEHYALFDKLPGTSGHATLIGASNDEIHLVVIDEDGAITGTKGTVLESHGFVSLASDANDSVGNSNYYRDVIERDSKYVYWSGHSTAMLGSAGEHRTMATAVGTAFARPSLPELSSLSGGADGRANPTVGQKTDAWDKHFADGELIDISFLIVGSTSTDAGGGSESAVDTVADHNSLVNSAILIAEARKDCLVVASPRRASVVNVSSESTQSTNVKADYTSVTSSSYCVLDSSWVYQYERYNDKYCWIPGNGHTAGLMARADLLQDPWYSPAGFSRGQYMGITKLAFNPKQASRDDLYRARINPIVTFPGQGTVLFGDKTALSSPSAFDRINVRRLFIVLEKAISTAAKAQLFEFNDSFTRASFRAAVEPFLRDVKNRRGLVDFSVVCDETNNTDAVQDRNEFVCSIFLKPTKSINYITLNFIAAKSGVEFEEIYGAV</sequence>
<dbReference type="PANTHER" id="PTHR35861">
    <property type="match status" value="1"/>
</dbReference>
<evidence type="ECO:0000313" key="4">
    <source>
        <dbReference type="EMBL" id="SVA35728.1"/>
    </source>
</evidence>
<dbReference type="Pfam" id="PF17482">
    <property type="entry name" value="Phage_sheath_1C"/>
    <property type="match status" value="1"/>
</dbReference>
<dbReference type="InterPro" id="IPR035089">
    <property type="entry name" value="Phage_sheath_subtilisin"/>
</dbReference>
<proteinExistence type="inferred from homology"/>
<dbReference type="Gene3D" id="3.40.50.11780">
    <property type="match status" value="2"/>
</dbReference>
<feature type="domain" description="Tail sheath protein C-terminal" evidence="3">
    <location>
        <begin position="553"/>
        <end position="651"/>
    </location>
</feature>
<evidence type="ECO:0000256" key="1">
    <source>
        <dbReference type="ARBA" id="ARBA00008005"/>
    </source>
</evidence>
<dbReference type="InterPro" id="IPR052042">
    <property type="entry name" value="Tail_sheath_structural"/>
</dbReference>
<dbReference type="InterPro" id="IPR020287">
    <property type="entry name" value="Tail_sheath_C"/>
</dbReference>
<reference evidence="4" key="1">
    <citation type="submission" date="2018-05" db="EMBL/GenBank/DDBJ databases">
        <authorList>
            <person name="Lanie J.A."/>
            <person name="Ng W.-L."/>
            <person name="Kazmierczak K.M."/>
            <person name="Andrzejewski T.M."/>
            <person name="Davidsen T.M."/>
            <person name="Wayne K.J."/>
            <person name="Tettelin H."/>
            <person name="Glass J.I."/>
            <person name="Rusch D."/>
            <person name="Podicherti R."/>
            <person name="Tsui H.-C.T."/>
            <person name="Winkler M.E."/>
        </authorList>
    </citation>
    <scope>NUCLEOTIDE SEQUENCE</scope>
</reference>
<organism evidence="4">
    <name type="scientific">marine metagenome</name>
    <dbReference type="NCBI Taxonomy" id="408172"/>
    <lineage>
        <taxon>unclassified sequences</taxon>
        <taxon>metagenomes</taxon>
        <taxon>ecological metagenomes</taxon>
    </lineage>
</organism>
<accession>A0A381V7I7</accession>
<dbReference type="AlphaFoldDB" id="A0A381V7I7"/>
<protein>
    <recommendedName>
        <fullName evidence="5">Tail sheath protein C-terminal domain-containing protein</fullName>
    </recommendedName>
</protein>
<gene>
    <name evidence="4" type="ORF">METZ01_LOCUS88582</name>
</gene>
<dbReference type="Pfam" id="PF04984">
    <property type="entry name" value="Phage_sheath_1"/>
    <property type="match status" value="1"/>
</dbReference>
<evidence type="ECO:0008006" key="5">
    <source>
        <dbReference type="Google" id="ProtNLM"/>
    </source>
</evidence>
<comment type="similarity">
    <text evidence="1">Belongs to the myoviridae tail sheath protein family.</text>
</comment>
<name>A0A381V7I7_9ZZZZ</name>
<feature type="domain" description="Tail sheath protein subtilisin-like" evidence="2">
    <location>
        <begin position="403"/>
        <end position="550"/>
    </location>
</feature>
<dbReference type="PANTHER" id="PTHR35861:SF1">
    <property type="entry name" value="PHAGE TAIL SHEATH PROTEIN"/>
    <property type="match status" value="1"/>
</dbReference>
<evidence type="ECO:0000259" key="2">
    <source>
        <dbReference type="Pfam" id="PF04984"/>
    </source>
</evidence>
<dbReference type="EMBL" id="UINC01007933">
    <property type="protein sequence ID" value="SVA35728.1"/>
    <property type="molecule type" value="Genomic_DNA"/>
</dbReference>
<evidence type="ECO:0000259" key="3">
    <source>
        <dbReference type="Pfam" id="PF17482"/>
    </source>
</evidence>